<name>A0A363NWH6_9SPHI</name>
<dbReference type="EMBL" id="QCXX01000002">
    <property type="protein sequence ID" value="PUV25139.1"/>
    <property type="molecule type" value="Genomic_DNA"/>
</dbReference>
<feature type="transmembrane region" description="Helical" evidence="1">
    <location>
        <begin position="76"/>
        <end position="94"/>
    </location>
</feature>
<sequence length="121" mass="14077">MRWSYIFLHWECTILLAAFLLPTFGLFDDDVIYKDLWLFPYIFIGGTILSLPTLFAYVVVFFLLDCYKVNIKWVKPILISLTVIGICITCFLLSNTWNLRFVLMYSGIAVVCGIIFKVDKK</sequence>
<comment type="caution">
    <text evidence="2">The sequence shown here is derived from an EMBL/GenBank/DDBJ whole genome shotgun (WGS) entry which is preliminary data.</text>
</comment>
<evidence type="ECO:0000313" key="3">
    <source>
        <dbReference type="Proteomes" id="UP000250831"/>
    </source>
</evidence>
<organism evidence="2 3">
    <name type="scientific">Sphingobacterium athyrii</name>
    <dbReference type="NCBI Taxonomy" id="2152717"/>
    <lineage>
        <taxon>Bacteria</taxon>
        <taxon>Pseudomonadati</taxon>
        <taxon>Bacteroidota</taxon>
        <taxon>Sphingobacteriia</taxon>
        <taxon>Sphingobacteriales</taxon>
        <taxon>Sphingobacteriaceae</taxon>
        <taxon>Sphingobacterium</taxon>
    </lineage>
</organism>
<keyword evidence="1" id="KW-1133">Transmembrane helix</keyword>
<evidence type="ECO:0000256" key="1">
    <source>
        <dbReference type="SAM" id="Phobius"/>
    </source>
</evidence>
<keyword evidence="1" id="KW-0472">Membrane</keyword>
<dbReference type="AlphaFoldDB" id="A0A363NWH6"/>
<feature type="transmembrane region" description="Helical" evidence="1">
    <location>
        <begin position="39"/>
        <end position="64"/>
    </location>
</feature>
<keyword evidence="3" id="KW-1185">Reference proteome</keyword>
<feature type="transmembrane region" description="Helical" evidence="1">
    <location>
        <begin position="100"/>
        <end position="118"/>
    </location>
</feature>
<keyword evidence="1" id="KW-0812">Transmembrane</keyword>
<proteinExistence type="predicted"/>
<protein>
    <submittedName>
        <fullName evidence="2">Uncharacterized protein</fullName>
    </submittedName>
</protein>
<accession>A0A363NWH6</accession>
<evidence type="ECO:0000313" key="2">
    <source>
        <dbReference type="EMBL" id="PUV25139.1"/>
    </source>
</evidence>
<feature type="transmembrane region" description="Helical" evidence="1">
    <location>
        <begin position="7"/>
        <end position="27"/>
    </location>
</feature>
<gene>
    <name evidence="2" type="ORF">DCO56_09365</name>
</gene>
<dbReference type="Proteomes" id="UP000250831">
    <property type="component" value="Unassembled WGS sequence"/>
</dbReference>
<reference evidence="2 3" key="1">
    <citation type="submission" date="2018-04" db="EMBL/GenBank/DDBJ databases">
        <title>Sphingobacterium sp. M46 Genome.</title>
        <authorList>
            <person name="Cheng J."/>
            <person name="Li Y."/>
        </authorList>
    </citation>
    <scope>NUCLEOTIDE SEQUENCE [LARGE SCALE GENOMIC DNA]</scope>
    <source>
        <strain evidence="2 3">M46</strain>
    </source>
</reference>